<dbReference type="SMART" id="SM00474">
    <property type="entry name" value="35EXOc"/>
    <property type="match status" value="1"/>
</dbReference>
<evidence type="ECO:0000256" key="10">
    <source>
        <dbReference type="ARBA" id="ARBA00022839"/>
    </source>
</evidence>
<evidence type="ECO:0000256" key="6">
    <source>
        <dbReference type="ARBA" id="ARBA00022705"/>
    </source>
</evidence>
<comment type="catalytic activity">
    <reaction evidence="14 16">
        <text>DNA(n) + a 2'-deoxyribonucleoside 5'-triphosphate = DNA(n+1) + diphosphate</text>
        <dbReference type="Rhea" id="RHEA:22508"/>
        <dbReference type="Rhea" id="RHEA-COMP:17339"/>
        <dbReference type="Rhea" id="RHEA-COMP:17340"/>
        <dbReference type="ChEBI" id="CHEBI:33019"/>
        <dbReference type="ChEBI" id="CHEBI:61560"/>
        <dbReference type="ChEBI" id="CHEBI:173112"/>
        <dbReference type="EC" id="2.7.7.7"/>
    </reaction>
</comment>
<dbReference type="InterPro" id="IPR002562">
    <property type="entry name" value="3'-5'_exonuclease_dom"/>
</dbReference>
<evidence type="ECO:0000256" key="13">
    <source>
        <dbReference type="ARBA" id="ARBA00023204"/>
    </source>
</evidence>
<dbReference type="EC" id="2.7.7.7" evidence="2 15"/>
<evidence type="ECO:0000256" key="9">
    <source>
        <dbReference type="ARBA" id="ARBA00022801"/>
    </source>
</evidence>
<evidence type="ECO:0000256" key="11">
    <source>
        <dbReference type="ARBA" id="ARBA00022932"/>
    </source>
</evidence>
<dbReference type="HOGENOM" id="CLU_004675_0_0_7"/>
<dbReference type="NCBIfam" id="TIGR00593">
    <property type="entry name" value="pola"/>
    <property type="match status" value="1"/>
</dbReference>
<evidence type="ECO:0000256" key="3">
    <source>
        <dbReference type="ARBA" id="ARBA00020311"/>
    </source>
</evidence>
<evidence type="ECO:0000256" key="12">
    <source>
        <dbReference type="ARBA" id="ARBA00023125"/>
    </source>
</evidence>
<dbReference type="NCBIfam" id="NF004397">
    <property type="entry name" value="PRK05755.1"/>
    <property type="match status" value="1"/>
</dbReference>
<dbReference type="CDD" id="cd09859">
    <property type="entry name" value="PIN_53EXO"/>
    <property type="match status" value="1"/>
</dbReference>
<keyword evidence="6 16" id="KW-0235">DNA replication</keyword>
<evidence type="ECO:0000259" key="19">
    <source>
        <dbReference type="SMART" id="SM00482"/>
    </source>
</evidence>
<dbReference type="Gene3D" id="3.40.50.1010">
    <property type="entry name" value="5'-nuclease"/>
    <property type="match status" value="1"/>
</dbReference>
<dbReference type="GO" id="GO:0003677">
    <property type="term" value="F:DNA binding"/>
    <property type="evidence" value="ECO:0007669"/>
    <property type="project" value="UniProtKB-UniRule"/>
</dbReference>
<evidence type="ECO:0000256" key="1">
    <source>
        <dbReference type="ARBA" id="ARBA00007705"/>
    </source>
</evidence>
<dbReference type="InterPro" id="IPR036279">
    <property type="entry name" value="5-3_exonuclease_C_sf"/>
</dbReference>
<keyword evidence="8 16" id="KW-0227">DNA damage</keyword>
<dbReference type="Gene3D" id="3.30.420.10">
    <property type="entry name" value="Ribonuclease H-like superfamily/Ribonuclease H"/>
    <property type="match status" value="1"/>
</dbReference>
<dbReference type="CDD" id="cd06139">
    <property type="entry name" value="DNA_polA_I_Ecoli_like_exo"/>
    <property type="match status" value="1"/>
</dbReference>
<dbReference type="Pfam" id="PF01612">
    <property type="entry name" value="DNA_pol_A_exo1"/>
    <property type="match status" value="1"/>
</dbReference>
<dbReference type="InterPro" id="IPR043502">
    <property type="entry name" value="DNA/RNA_pol_sf"/>
</dbReference>
<dbReference type="STRING" id="589865.DaAHT2_1946"/>
<keyword evidence="11 16" id="KW-0239">DNA-directed DNA polymerase</keyword>
<evidence type="ECO:0000256" key="2">
    <source>
        <dbReference type="ARBA" id="ARBA00012417"/>
    </source>
</evidence>
<dbReference type="FunCoup" id="D6Z501">
    <property type="interactions" value="453"/>
</dbReference>
<comment type="function">
    <text evidence="16">In addition to polymerase activity, this DNA polymerase exhibits 3'-5' and 5'-3' exonuclease activity.</text>
</comment>
<organism evidence="20 21">
    <name type="scientific">Desulfurivibrio alkaliphilus (strain DSM 19089 / UNIQEM U267 / AHT2)</name>
    <dbReference type="NCBI Taxonomy" id="589865"/>
    <lineage>
        <taxon>Bacteria</taxon>
        <taxon>Pseudomonadati</taxon>
        <taxon>Thermodesulfobacteriota</taxon>
        <taxon>Desulfobulbia</taxon>
        <taxon>Desulfobulbales</taxon>
        <taxon>Desulfobulbaceae</taxon>
        <taxon>Desulfurivibrio</taxon>
    </lineage>
</organism>
<keyword evidence="4 16" id="KW-0808">Transferase</keyword>
<evidence type="ECO:0000256" key="4">
    <source>
        <dbReference type="ARBA" id="ARBA00022679"/>
    </source>
</evidence>
<evidence type="ECO:0000256" key="14">
    <source>
        <dbReference type="ARBA" id="ARBA00049244"/>
    </source>
</evidence>
<keyword evidence="9 16" id="KW-0378">Hydrolase</keyword>
<evidence type="ECO:0000256" key="15">
    <source>
        <dbReference type="NCBIfam" id="TIGR00593"/>
    </source>
</evidence>
<dbReference type="FunFam" id="1.20.1060.10:FF:000001">
    <property type="entry name" value="DNA polymerase I"/>
    <property type="match status" value="1"/>
</dbReference>
<dbReference type="Pfam" id="PF02739">
    <property type="entry name" value="5_3_exonuc_N"/>
    <property type="match status" value="1"/>
</dbReference>
<dbReference type="PRINTS" id="PR00868">
    <property type="entry name" value="DNAPOLI"/>
</dbReference>
<dbReference type="SUPFAM" id="SSF56672">
    <property type="entry name" value="DNA/RNA polymerases"/>
    <property type="match status" value="1"/>
</dbReference>
<dbReference type="CDD" id="cd09898">
    <property type="entry name" value="H3TH_53EXO"/>
    <property type="match status" value="1"/>
</dbReference>
<dbReference type="PROSITE" id="PS00447">
    <property type="entry name" value="DNA_POLYMERASE_A"/>
    <property type="match status" value="1"/>
</dbReference>
<dbReference type="FunFam" id="1.10.150.20:FF:000003">
    <property type="entry name" value="DNA polymerase I"/>
    <property type="match status" value="1"/>
</dbReference>
<dbReference type="InterPro" id="IPR019760">
    <property type="entry name" value="DNA-dir_DNA_pol_A_CS"/>
</dbReference>
<dbReference type="Gene3D" id="1.10.150.20">
    <property type="entry name" value="5' to 3' exonuclease, C-terminal subdomain"/>
    <property type="match status" value="2"/>
</dbReference>
<dbReference type="CDD" id="cd08637">
    <property type="entry name" value="DNA_pol_A_pol_I_C"/>
    <property type="match status" value="1"/>
</dbReference>
<evidence type="ECO:0000256" key="16">
    <source>
        <dbReference type="RuleBase" id="RU004460"/>
    </source>
</evidence>
<dbReference type="GO" id="GO:0008408">
    <property type="term" value="F:3'-5' exonuclease activity"/>
    <property type="evidence" value="ECO:0007669"/>
    <property type="project" value="UniProtKB-UniRule"/>
</dbReference>
<keyword evidence="12 16" id="KW-0238">DNA-binding</keyword>
<dbReference type="InParanoid" id="D6Z501"/>
<evidence type="ECO:0000259" key="17">
    <source>
        <dbReference type="SMART" id="SM00474"/>
    </source>
</evidence>
<dbReference type="InterPro" id="IPR036397">
    <property type="entry name" value="RNaseH_sf"/>
</dbReference>
<evidence type="ECO:0000259" key="18">
    <source>
        <dbReference type="SMART" id="SM00475"/>
    </source>
</evidence>
<comment type="similarity">
    <text evidence="1 16">Belongs to the DNA polymerase type-A family.</text>
</comment>
<keyword evidence="10 16" id="KW-0269">Exonuclease</keyword>
<dbReference type="Pfam" id="PF01367">
    <property type="entry name" value="5_3_exonuc"/>
    <property type="match status" value="1"/>
</dbReference>
<dbReference type="InterPro" id="IPR020045">
    <property type="entry name" value="DNA_polI_H3TH"/>
</dbReference>
<dbReference type="eggNOG" id="COG0258">
    <property type="taxonomic scope" value="Bacteria"/>
</dbReference>
<keyword evidence="5 16" id="KW-0548">Nucleotidyltransferase</keyword>
<feature type="domain" description="3'-5' exonuclease" evidence="17">
    <location>
        <begin position="294"/>
        <end position="503"/>
    </location>
</feature>
<gene>
    <name evidence="16" type="primary">polA</name>
    <name evidence="20" type="ordered locus">DaAHT2_1946</name>
</gene>
<dbReference type="InterPro" id="IPR029060">
    <property type="entry name" value="PIN-like_dom_sf"/>
</dbReference>
<dbReference type="InterPro" id="IPR012337">
    <property type="entry name" value="RNaseH-like_sf"/>
</dbReference>
<dbReference type="InterPro" id="IPR020046">
    <property type="entry name" value="5-3_exonucl_a-hlix_arch_N"/>
</dbReference>
<dbReference type="eggNOG" id="COG0749">
    <property type="taxonomic scope" value="Bacteria"/>
</dbReference>
<dbReference type="InterPro" id="IPR001098">
    <property type="entry name" value="DNA-dir_DNA_pol_A_palm_dom"/>
</dbReference>
<dbReference type="SUPFAM" id="SSF88723">
    <property type="entry name" value="PIN domain-like"/>
    <property type="match status" value="1"/>
</dbReference>
<dbReference type="GO" id="GO:0003887">
    <property type="term" value="F:DNA-directed DNA polymerase activity"/>
    <property type="evidence" value="ECO:0007669"/>
    <property type="project" value="UniProtKB-UniRule"/>
</dbReference>
<dbReference type="Gene3D" id="3.30.70.370">
    <property type="match status" value="1"/>
</dbReference>
<dbReference type="SMART" id="SM00475">
    <property type="entry name" value="53EXOc"/>
    <property type="match status" value="1"/>
</dbReference>
<dbReference type="FunFam" id="3.40.50.1010:FF:000001">
    <property type="entry name" value="DNA polymerase I"/>
    <property type="match status" value="1"/>
</dbReference>
<keyword evidence="21" id="KW-1185">Reference proteome</keyword>
<dbReference type="InterPro" id="IPR002298">
    <property type="entry name" value="DNA_polymerase_A"/>
</dbReference>
<dbReference type="SMART" id="SM00482">
    <property type="entry name" value="POLAc"/>
    <property type="match status" value="1"/>
</dbReference>
<evidence type="ECO:0000256" key="8">
    <source>
        <dbReference type="ARBA" id="ARBA00022763"/>
    </source>
</evidence>
<dbReference type="RefSeq" id="WP_013164149.1">
    <property type="nucleotide sequence ID" value="NC_014216.1"/>
</dbReference>
<dbReference type="InterPro" id="IPR008918">
    <property type="entry name" value="HhH2"/>
</dbReference>
<dbReference type="InterPro" id="IPR002421">
    <property type="entry name" value="5-3_exonuclease"/>
</dbReference>
<dbReference type="KEGG" id="dak:DaAHT2_1946"/>
<evidence type="ECO:0000313" key="20">
    <source>
        <dbReference type="EMBL" id="ADH86626.1"/>
    </source>
</evidence>
<protein>
    <recommendedName>
        <fullName evidence="3 15">DNA polymerase I</fullName>
        <ecNumber evidence="2 15">2.7.7.7</ecNumber>
    </recommendedName>
</protein>
<dbReference type="GO" id="GO:0006261">
    <property type="term" value="P:DNA-templated DNA replication"/>
    <property type="evidence" value="ECO:0007669"/>
    <property type="project" value="UniProtKB-UniRule"/>
</dbReference>
<dbReference type="SUPFAM" id="SSF47807">
    <property type="entry name" value="5' to 3' exonuclease, C-terminal subdomain"/>
    <property type="match status" value="1"/>
</dbReference>
<dbReference type="EMBL" id="CP001940">
    <property type="protein sequence ID" value="ADH86626.1"/>
    <property type="molecule type" value="Genomic_DNA"/>
</dbReference>
<dbReference type="InterPro" id="IPR018320">
    <property type="entry name" value="DNA_polymerase_1"/>
</dbReference>
<dbReference type="Proteomes" id="UP000001508">
    <property type="component" value="Chromosome"/>
</dbReference>
<reference evidence="21" key="1">
    <citation type="submission" date="2010-02" db="EMBL/GenBank/DDBJ databases">
        <title>Complete sequence of Desulfurivibrio alkaliphilus AHT2.</title>
        <authorList>
            <consortium name="US DOE Joint Genome Institute"/>
            <person name="Pitluck S."/>
            <person name="Chertkov O."/>
            <person name="Detter J.C."/>
            <person name="Han C."/>
            <person name="Tapia R."/>
            <person name="Larimer F."/>
            <person name="Land M."/>
            <person name="Hauser L."/>
            <person name="Kyrpides N."/>
            <person name="Mikhailova N."/>
            <person name="Sorokin D.Y."/>
            <person name="Muyzer G."/>
            <person name="Woyke T."/>
        </authorList>
    </citation>
    <scope>NUCLEOTIDE SEQUENCE [LARGE SCALE GENOMIC DNA]</scope>
    <source>
        <strain evidence="21">DSM 19089 / UNIQEM U267 / AHT2</strain>
    </source>
</reference>
<dbReference type="OrthoDB" id="9806424at2"/>
<evidence type="ECO:0000313" key="21">
    <source>
        <dbReference type="Proteomes" id="UP000001508"/>
    </source>
</evidence>
<dbReference type="SMART" id="SM00279">
    <property type="entry name" value="HhH2"/>
    <property type="match status" value="1"/>
</dbReference>
<feature type="domain" description="DNA-directed DNA polymerase family A palm" evidence="19">
    <location>
        <begin position="672"/>
        <end position="878"/>
    </location>
</feature>
<dbReference type="AlphaFoldDB" id="D6Z501"/>
<dbReference type="SUPFAM" id="SSF53098">
    <property type="entry name" value="Ribonuclease H-like"/>
    <property type="match status" value="1"/>
</dbReference>
<feature type="domain" description="5'-3' exonuclease" evidence="18">
    <location>
        <begin position="3"/>
        <end position="260"/>
    </location>
</feature>
<evidence type="ECO:0000256" key="5">
    <source>
        <dbReference type="ARBA" id="ARBA00022695"/>
    </source>
</evidence>
<sequence>MSSREPLYLIDGSAYIYRAYHAIRPLSNAAGQPTHAVYGFTTTLLRVIREKTPRYLAIAYDSKGPNFRHEIYPAYKANRPEMPADLACQIPYIKEVVSAYHITTLEQAGVEADDLIAAAARRLAGPDQPLIIVSGDKDLLQLVNEWVTLWDPMQDTFMDPAAVAKKYQVSPQQLLDYFALIGDSSDNVPGVPGVGPKTAAKLIDQFGSLEQLFANLEQVSAAKLREKLAAHRQDAQLARRLIRLKDDLELPTSLDDYTLPPPDQDKLRQLFTELEFTRLIKSELQAEKIAADAFQLINSLDQLHELVAILAADPAPLVIDTETTSLDPLQAELVGISLTLAAPGSDESEAKASRTAAGENGACWYLPIAHRREDGSAAANQLPLAEVRRALAPLLADDRRLKLGHNLKYDLQVLHRHDLPLAPPLADTMIASYLIDPSRRSHGLDVLSEELLQRRLTSFAEVTDRDRRPEAFAHVAPAAAAAYSCEDVAATRLLWQLFQPKLAELELAELFYQVEITLLPILARMERVGILLDGQVLKELAAEFSQELERLSSKIYQLAGVEFNINSPRQLGEVLFERLKLPHGRKTKGKTGYSTDIRELERLAAYHDLPAAIIAQRNLSKLKSTYVDKLSTLINPADGRIHTSFNQTVTATGRLSSSNPNLQNIPVRTQEGRRIRGAFIAAPGHRFLAADYSQIDLRVLAHYSADPMLLEAFQQDQDIHRRTAAEIFRVNPAMVTADMRRVAKTINFGIIYGMSAFGLAEQLRCSRKEAQVFIDRYFELYRGVKTFMEEIVEQARRDGFVRTLLKRRRQLPEINSSNKLRREFAERTAINTPIQGTAADIIKLAAIACDRELRRKNFNTEALLQIHDELIFEVPEDEQAAVGKLVQQAMENVMELTVPLRVNLKSGPNLAATE</sequence>
<keyword evidence="7" id="KW-0540">Nuclease</keyword>
<dbReference type="GO" id="GO:0008409">
    <property type="term" value="F:5'-3' exonuclease activity"/>
    <property type="evidence" value="ECO:0007669"/>
    <property type="project" value="UniProtKB-UniRule"/>
</dbReference>
<accession>D6Z501</accession>
<dbReference type="PANTHER" id="PTHR10133:SF27">
    <property type="entry name" value="DNA POLYMERASE NU"/>
    <property type="match status" value="1"/>
</dbReference>
<dbReference type="Pfam" id="PF00476">
    <property type="entry name" value="DNA_pol_A"/>
    <property type="match status" value="1"/>
</dbReference>
<keyword evidence="13 16" id="KW-0234">DNA repair</keyword>
<dbReference type="Gene3D" id="1.20.1060.10">
    <property type="entry name" value="Taq DNA Polymerase, Chain T, domain 4"/>
    <property type="match status" value="1"/>
</dbReference>
<name>D6Z501_DESAT</name>
<dbReference type="FunFam" id="1.10.150.20:FF:000002">
    <property type="entry name" value="DNA polymerase I"/>
    <property type="match status" value="1"/>
</dbReference>
<evidence type="ECO:0000256" key="7">
    <source>
        <dbReference type="ARBA" id="ARBA00022722"/>
    </source>
</evidence>
<dbReference type="GO" id="GO:0006302">
    <property type="term" value="P:double-strand break repair"/>
    <property type="evidence" value="ECO:0007669"/>
    <property type="project" value="TreeGrafter"/>
</dbReference>
<dbReference type="PANTHER" id="PTHR10133">
    <property type="entry name" value="DNA POLYMERASE I"/>
    <property type="match status" value="1"/>
</dbReference>
<proteinExistence type="inferred from homology"/>